<keyword evidence="2" id="KW-0479">Metal-binding</keyword>
<dbReference type="InterPro" id="IPR051178">
    <property type="entry name" value="TfdA_dioxygenase"/>
</dbReference>
<evidence type="ECO:0000256" key="5">
    <source>
        <dbReference type="ARBA" id="ARBA00023004"/>
    </source>
</evidence>
<comment type="caution">
    <text evidence="7">The sequence shown here is derived from an EMBL/GenBank/DDBJ whole genome shotgun (WGS) entry which is preliminary data.</text>
</comment>
<gene>
    <name evidence="7" type="ORF">GCM10010964_22630</name>
</gene>
<protein>
    <recommendedName>
        <fullName evidence="6">TauD/TfdA-like domain-containing protein</fullName>
    </recommendedName>
</protein>
<keyword evidence="4" id="KW-0560">Oxidoreductase</keyword>
<evidence type="ECO:0000256" key="4">
    <source>
        <dbReference type="ARBA" id="ARBA00023002"/>
    </source>
</evidence>
<dbReference type="Pfam" id="PF02668">
    <property type="entry name" value="TauD"/>
    <property type="match status" value="1"/>
</dbReference>
<accession>A0A8J2ZC96</accession>
<evidence type="ECO:0000259" key="6">
    <source>
        <dbReference type="Pfam" id="PF02668"/>
    </source>
</evidence>
<evidence type="ECO:0000313" key="8">
    <source>
        <dbReference type="Proteomes" id="UP000597507"/>
    </source>
</evidence>
<dbReference type="EMBL" id="BMKS01000006">
    <property type="protein sequence ID" value="GGG34143.1"/>
    <property type="molecule type" value="Genomic_DNA"/>
</dbReference>
<dbReference type="Gene3D" id="3.60.130.10">
    <property type="entry name" value="Clavaminate synthase-like"/>
    <property type="match status" value="1"/>
</dbReference>
<organism evidence="7 8">
    <name type="scientific">Caldovatus sediminis</name>
    <dbReference type="NCBI Taxonomy" id="2041189"/>
    <lineage>
        <taxon>Bacteria</taxon>
        <taxon>Pseudomonadati</taxon>
        <taxon>Pseudomonadota</taxon>
        <taxon>Alphaproteobacteria</taxon>
        <taxon>Acetobacterales</taxon>
        <taxon>Roseomonadaceae</taxon>
        <taxon>Caldovatus</taxon>
    </lineage>
</organism>
<dbReference type="AlphaFoldDB" id="A0A8J2ZC96"/>
<dbReference type="PANTHER" id="PTHR43779">
    <property type="entry name" value="DIOXYGENASE RV0097-RELATED"/>
    <property type="match status" value="1"/>
</dbReference>
<dbReference type="RefSeq" id="WP_188900234.1">
    <property type="nucleotide sequence ID" value="NZ_BMKS01000006.1"/>
</dbReference>
<keyword evidence="5" id="KW-0408">Iron</keyword>
<dbReference type="Proteomes" id="UP000597507">
    <property type="component" value="Unassembled WGS sequence"/>
</dbReference>
<feature type="domain" description="TauD/TfdA-like" evidence="6">
    <location>
        <begin position="9"/>
        <end position="270"/>
    </location>
</feature>
<dbReference type="InterPro" id="IPR042098">
    <property type="entry name" value="TauD-like_sf"/>
</dbReference>
<dbReference type="InterPro" id="IPR003819">
    <property type="entry name" value="TauD/TfdA-like"/>
</dbReference>
<proteinExistence type="inferred from homology"/>
<comment type="similarity">
    <text evidence="1">Belongs to the TfdA dioxygenase family.</text>
</comment>
<evidence type="ECO:0000256" key="2">
    <source>
        <dbReference type="ARBA" id="ARBA00022723"/>
    </source>
</evidence>
<reference evidence="7 8" key="1">
    <citation type="journal article" date="2014" name="Int. J. Syst. Evol. Microbiol.">
        <title>Complete genome sequence of Corynebacterium casei LMG S-19264T (=DSM 44701T), isolated from a smear-ripened cheese.</title>
        <authorList>
            <consortium name="US DOE Joint Genome Institute (JGI-PGF)"/>
            <person name="Walter F."/>
            <person name="Albersmeier A."/>
            <person name="Kalinowski J."/>
            <person name="Ruckert C."/>
        </authorList>
    </citation>
    <scope>NUCLEOTIDE SEQUENCE [LARGE SCALE GENOMIC DNA]</scope>
    <source>
        <strain evidence="7 8">CGMCC 1.16330</strain>
    </source>
</reference>
<dbReference type="GO" id="GO:0046872">
    <property type="term" value="F:metal ion binding"/>
    <property type="evidence" value="ECO:0007669"/>
    <property type="project" value="UniProtKB-KW"/>
</dbReference>
<dbReference type="GO" id="GO:0016706">
    <property type="term" value="F:2-oxoglutarate-dependent dioxygenase activity"/>
    <property type="evidence" value="ECO:0007669"/>
    <property type="project" value="UniProtKB-ARBA"/>
</dbReference>
<evidence type="ECO:0000256" key="3">
    <source>
        <dbReference type="ARBA" id="ARBA00022964"/>
    </source>
</evidence>
<sequence length="274" mass="30497">MSDAVLPTFRPLTPVLGAEVIGLDLSRPIGPAVREALREAFRRHLLLLIRGQEGVTTEQQTRFAGIFGRVELREKNRVRNAEAGAQHVSNVRPDGVFGLGELDFHCDQLFQPEPLSALILYAIEVPETGGDTRFVNTVAAHARMPEALRTRIATLACRHAYTFAGALAQDWNVDDAAVQPLSAVHPMIWRGPGGDEPGAIWVNKLTTVEVLGLPPEEGRALIAEVRRHLYDGDLAYTHRWRPGDLVLWDNRRLQHARTPFDPAARRTLRRSPIL</sequence>
<name>A0A8J2ZC96_9PROT</name>
<dbReference type="PANTHER" id="PTHR43779:SF3">
    <property type="entry name" value="(3R)-3-[(CARBOXYMETHYL)AMINO]FATTY ACID OXYGENASE_DECARBOXYLASE"/>
    <property type="match status" value="1"/>
</dbReference>
<evidence type="ECO:0000256" key="1">
    <source>
        <dbReference type="ARBA" id="ARBA00005896"/>
    </source>
</evidence>
<dbReference type="SUPFAM" id="SSF51197">
    <property type="entry name" value="Clavaminate synthase-like"/>
    <property type="match status" value="1"/>
</dbReference>
<keyword evidence="8" id="KW-1185">Reference proteome</keyword>
<evidence type="ECO:0000313" key="7">
    <source>
        <dbReference type="EMBL" id="GGG34143.1"/>
    </source>
</evidence>
<keyword evidence="3" id="KW-0223">Dioxygenase</keyword>